<keyword evidence="3" id="KW-1185">Reference proteome</keyword>
<evidence type="ECO:0000256" key="1">
    <source>
        <dbReference type="SAM" id="MobiDB-lite"/>
    </source>
</evidence>
<reference evidence="3" key="1">
    <citation type="journal article" date="2017" name="Nat. Ecol. Evol.">
        <title>Genome expansion and lineage-specific genetic innovations in the forest pathogenic fungi Armillaria.</title>
        <authorList>
            <person name="Sipos G."/>
            <person name="Prasanna A.N."/>
            <person name="Walter M.C."/>
            <person name="O'Connor E."/>
            <person name="Balint B."/>
            <person name="Krizsan K."/>
            <person name="Kiss B."/>
            <person name="Hess J."/>
            <person name="Varga T."/>
            <person name="Slot J."/>
            <person name="Riley R."/>
            <person name="Boka B."/>
            <person name="Rigling D."/>
            <person name="Barry K."/>
            <person name="Lee J."/>
            <person name="Mihaltcheva S."/>
            <person name="LaButti K."/>
            <person name="Lipzen A."/>
            <person name="Waldron R."/>
            <person name="Moloney N.M."/>
            <person name="Sperisen C."/>
            <person name="Kredics L."/>
            <person name="Vagvoelgyi C."/>
            <person name="Patrignani A."/>
            <person name="Fitzpatrick D."/>
            <person name="Nagy I."/>
            <person name="Doyle S."/>
            <person name="Anderson J.B."/>
            <person name="Grigoriev I.V."/>
            <person name="Gueldener U."/>
            <person name="Muensterkoetter M."/>
            <person name="Nagy L.G."/>
        </authorList>
    </citation>
    <scope>NUCLEOTIDE SEQUENCE [LARGE SCALE GENOMIC DNA]</scope>
    <source>
        <strain evidence="3">Ar21-2</strain>
    </source>
</reference>
<gene>
    <name evidence="2" type="ORF">ARMGADRAFT_1146859</name>
</gene>
<feature type="compositionally biased region" description="Basic and acidic residues" evidence="1">
    <location>
        <begin position="212"/>
        <end position="229"/>
    </location>
</feature>
<proteinExistence type="predicted"/>
<name>A0A2H3CD06_ARMGA</name>
<protein>
    <submittedName>
        <fullName evidence="2">Uncharacterized protein</fullName>
    </submittedName>
</protein>
<accession>A0A2H3CD06</accession>
<feature type="compositionally biased region" description="Polar residues" evidence="1">
    <location>
        <begin position="103"/>
        <end position="122"/>
    </location>
</feature>
<dbReference type="Proteomes" id="UP000217790">
    <property type="component" value="Unassembled WGS sequence"/>
</dbReference>
<feature type="compositionally biased region" description="Basic and acidic residues" evidence="1">
    <location>
        <begin position="192"/>
        <end position="203"/>
    </location>
</feature>
<dbReference type="AlphaFoldDB" id="A0A2H3CD06"/>
<dbReference type="EMBL" id="KZ293737">
    <property type="protein sequence ID" value="PBK80979.1"/>
    <property type="molecule type" value="Genomic_DNA"/>
</dbReference>
<feature type="region of interest" description="Disordered" evidence="1">
    <location>
        <begin position="102"/>
        <end position="125"/>
    </location>
</feature>
<sequence>MSLADLSAQDPKKIFWWASRPYIQEEDFAGSMTFVRTSQTLSRHFRRLLLTMQEAFHERPTRILHAFVWGAARSQWQAEIAPSPSHGDVSPLKANIVHGFGKNTDTLETPRRQGSTSTSLTFTGRIEGSLPNSLRVMPPTGHYDELTARALPQSKLDSAKGRSVGGILISDAGKGLPTFCSSVSRNDSNNEYEPRFRVDRGVDEGDWLDPDAGERVDESSLRKSAKDGGVDAPTKTGAMSIVTIRKAEIINNPA</sequence>
<dbReference type="OrthoDB" id="10605628at2759"/>
<feature type="compositionally biased region" description="Polar residues" evidence="1">
    <location>
        <begin position="182"/>
        <end position="191"/>
    </location>
</feature>
<organism evidence="2 3">
    <name type="scientific">Armillaria gallica</name>
    <name type="common">Bulbous honey fungus</name>
    <name type="synonym">Armillaria bulbosa</name>
    <dbReference type="NCBI Taxonomy" id="47427"/>
    <lineage>
        <taxon>Eukaryota</taxon>
        <taxon>Fungi</taxon>
        <taxon>Dikarya</taxon>
        <taxon>Basidiomycota</taxon>
        <taxon>Agaricomycotina</taxon>
        <taxon>Agaricomycetes</taxon>
        <taxon>Agaricomycetidae</taxon>
        <taxon>Agaricales</taxon>
        <taxon>Marasmiineae</taxon>
        <taxon>Physalacriaceae</taxon>
        <taxon>Armillaria</taxon>
    </lineage>
</organism>
<evidence type="ECO:0000313" key="2">
    <source>
        <dbReference type="EMBL" id="PBK80979.1"/>
    </source>
</evidence>
<feature type="region of interest" description="Disordered" evidence="1">
    <location>
        <begin position="182"/>
        <end position="234"/>
    </location>
</feature>
<dbReference type="InParanoid" id="A0A2H3CD06"/>
<evidence type="ECO:0000313" key="3">
    <source>
        <dbReference type="Proteomes" id="UP000217790"/>
    </source>
</evidence>